<organism evidence="3 4">
    <name type="scientific">Pleurostoma richardsiae</name>
    <dbReference type="NCBI Taxonomy" id="41990"/>
    <lineage>
        <taxon>Eukaryota</taxon>
        <taxon>Fungi</taxon>
        <taxon>Dikarya</taxon>
        <taxon>Ascomycota</taxon>
        <taxon>Pezizomycotina</taxon>
        <taxon>Sordariomycetes</taxon>
        <taxon>Sordariomycetidae</taxon>
        <taxon>Calosphaeriales</taxon>
        <taxon>Pleurostomataceae</taxon>
        <taxon>Pleurostoma</taxon>
    </lineage>
</organism>
<keyword evidence="2" id="KW-0472">Membrane</keyword>
<keyword evidence="2" id="KW-1133">Transmembrane helix</keyword>
<comment type="caution">
    <text evidence="3">The sequence shown here is derived from an EMBL/GenBank/DDBJ whole genome shotgun (WGS) entry which is preliminary data.</text>
</comment>
<sequence length="193" mass="21588">MFFCDRPQPSYQFQFDITIILAIALVVYLFISTTLMGGQFLWKLQEKVTWHEFTLGKPDRPQVVPTAQAGERGAAVEQAAAHQAASNNAAIEARQAKEIAEDLVHQYRRDLERFRVELDRSAIQLRDLRRDKLPRDTTAADFATAVTTIAEGNAFAPDAAAASNQVNNVRNVLNSTMQQLADLANDMRKALQK</sequence>
<evidence type="ECO:0000313" key="4">
    <source>
        <dbReference type="Proteomes" id="UP001174694"/>
    </source>
</evidence>
<evidence type="ECO:0000256" key="2">
    <source>
        <dbReference type="SAM" id="Phobius"/>
    </source>
</evidence>
<reference evidence="3" key="1">
    <citation type="submission" date="2022-07" db="EMBL/GenBank/DDBJ databases">
        <title>Fungi with potential for degradation of polypropylene.</title>
        <authorList>
            <person name="Gostincar C."/>
        </authorList>
    </citation>
    <scope>NUCLEOTIDE SEQUENCE</scope>
    <source>
        <strain evidence="3">EXF-13308</strain>
    </source>
</reference>
<keyword evidence="1" id="KW-0175">Coiled coil</keyword>
<protein>
    <submittedName>
        <fullName evidence="3">Uncharacterized protein</fullName>
    </submittedName>
</protein>
<feature type="transmembrane region" description="Helical" evidence="2">
    <location>
        <begin position="17"/>
        <end position="42"/>
    </location>
</feature>
<evidence type="ECO:0000313" key="3">
    <source>
        <dbReference type="EMBL" id="KAJ9149369.1"/>
    </source>
</evidence>
<feature type="coiled-coil region" evidence="1">
    <location>
        <begin position="166"/>
        <end position="193"/>
    </location>
</feature>
<keyword evidence="2" id="KW-0812">Transmembrane</keyword>
<dbReference type="AlphaFoldDB" id="A0AA38VKL9"/>
<feature type="coiled-coil region" evidence="1">
    <location>
        <begin position="97"/>
        <end position="131"/>
    </location>
</feature>
<keyword evidence="4" id="KW-1185">Reference proteome</keyword>
<accession>A0AA38VKL9</accession>
<dbReference type="EMBL" id="JANBVO010000010">
    <property type="protein sequence ID" value="KAJ9149369.1"/>
    <property type="molecule type" value="Genomic_DNA"/>
</dbReference>
<name>A0AA38VKL9_9PEZI</name>
<proteinExistence type="predicted"/>
<evidence type="ECO:0000256" key="1">
    <source>
        <dbReference type="SAM" id="Coils"/>
    </source>
</evidence>
<gene>
    <name evidence="3" type="ORF">NKR23_g4347</name>
</gene>
<dbReference type="Proteomes" id="UP001174694">
    <property type="component" value="Unassembled WGS sequence"/>
</dbReference>